<feature type="region of interest" description="Disordered" evidence="2">
    <location>
        <begin position="1"/>
        <end position="35"/>
    </location>
</feature>
<evidence type="ECO:0000259" key="3">
    <source>
        <dbReference type="PROSITE" id="PS51283"/>
    </source>
</evidence>
<dbReference type="Proteomes" id="UP001217089">
    <property type="component" value="Unassembled WGS sequence"/>
</dbReference>
<feature type="compositionally biased region" description="Polar residues" evidence="2">
    <location>
        <begin position="1"/>
        <end position="11"/>
    </location>
</feature>
<evidence type="ECO:0000256" key="1">
    <source>
        <dbReference type="ARBA" id="ARBA00022670"/>
    </source>
</evidence>
<feature type="region of interest" description="Disordered" evidence="2">
    <location>
        <begin position="380"/>
        <end position="400"/>
    </location>
</feature>
<sequence length="400" mass="47150">MLSGNESSLRHQQTAINNTSNSSQTSGGPAVYRHTSNDKKLSTMASPLPPGPINTDLLTQRAILEQLLMKRPVEGDFWFVIVSEWLEQLKRYIGIPTSRKFYHQRSHPGPVITRRDYAHTVDVVQEDAWRMIVQWYGLADGHKPMKLVVYSYNKIPEIEHNINSFKVSTSESPLEDFHNVRFSKMEKVGHIEYKIRELYRIPKTKSTRLWGKPDCDAHWKPLFCRDKAIGKVLDLDSDFTRSIINLEICDDDGQWNHSPDELPSLQDDPSGPMYENNIFDDITSTWEIEIHEQIDHIGKSFLENLHVNFSSFVQRAKEYVDERDYNIREREREINLREVYIDELRNRLEEKERKLDCEIDVCRNQMKEYDIKKQEMEKEYSEKLTDLEKNNINKKNRTRS</sequence>
<feature type="domain" description="DUSP" evidence="3">
    <location>
        <begin position="55"/>
        <end position="150"/>
    </location>
</feature>
<accession>A0ABQ9FMA6</accession>
<dbReference type="Pfam" id="PF14836">
    <property type="entry name" value="Ubiquitin_3"/>
    <property type="match status" value="1"/>
</dbReference>
<name>A0ABQ9FMA6_TEGGR</name>
<dbReference type="EMBL" id="JARBDR010000246">
    <property type="protein sequence ID" value="KAJ8316843.1"/>
    <property type="molecule type" value="Genomic_DNA"/>
</dbReference>
<dbReference type="Gene3D" id="3.30.2230.10">
    <property type="entry name" value="DUSP-like"/>
    <property type="match status" value="1"/>
</dbReference>
<keyword evidence="1" id="KW-0378">Hydrolase</keyword>
<proteinExistence type="predicted"/>
<feature type="compositionally biased region" description="Low complexity" evidence="2">
    <location>
        <begin position="12"/>
        <end position="26"/>
    </location>
</feature>
<evidence type="ECO:0000256" key="2">
    <source>
        <dbReference type="SAM" id="MobiDB-lite"/>
    </source>
</evidence>
<evidence type="ECO:0000313" key="5">
    <source>
        <dbReference type="Proteomes" id="UP001217089"/>
    </source>
</evidence>
<feature type="compositionally biased region" description="Basic and acidic residues" evidence="2">
    <location>
        <begin position="380"/>
        <end position="391"/>
    </location>
</feature>
<protein>
    <recommendedName>
        <fullName evidence="3">DUSP domain-containing protein</fullName>
    </recommendedName>
</protein>
<reference evidence="4 5" key="1">
    <citation type="submission" date="2022-12" db="EMBL/GenBank/DDBJ databases">
        <title>Chromosome-level genome of Tegillarca granosa.</title>
        <authorList>
            <person name="Kim J."/>
        </authorList>
    </citation>
    <scope>NUCLEOTIDE SEQUENCE [LARGE SCALE GENOMIC DNA]</scope>
    <source>
        <strain evidence="4">Teg-2019</strain>
        <tissue evidence="4">Adductor muscle</tissue>
    </source>
</reference>
<comment type="caution">
    <text evidence="4">The sequence shown here is derived from an EMBL/GenBank/DDBJ whole genome shotgun (WGS) entry which is preliminary data.</text>
</comment>
<evidence type="ECO:0000313" key="4">
    <source>
        <dbReference type="EMBL" id="KAJ8316843.1"/>
    </source>
</evidence>
<dbReference type="InterPro" id="IPR035927">
    <property type="entry name" value="DUSP-like_sf"/>
</dbReference>
<dbReference type="PROSITE" id="PS51283">
    <property type="entry name" value="DUSP"/>
    <property type="match status" value="1"/>
</dbReference>
<keyword evidence="1" id="KW-0645">Protease</keyword>
<dbReference type="InterPro" id="IPR028135">
    <property type="entry name" value="Ub_USP-typ"/>
</dbReference>
<dbReference type="Gene3D" id="3.10.20.90">
    <property type="entry name" value="Phosphatidylinositol 3-kinase Catalytic Subunit, Chain A, domain 1"/>
    <property type="match status" value="1"/>
</dbReference>
<organism evidence="4 5">
    <name type="scientific">Tegillarca granosa</name>
    <name type="common">Malaysian cockle</name>
    <name type="synonym">Anadara granosa</name>
    <dbReference type="NCBI Taxonomy" id="220873"/>
    <lineage>
        <taxon>Eukaryota</taxon>
        <taxon>Metazoa</taxon>
        <taxon>Spiralia</taxon>
        <taxon>Lophotrochozoa</taxon>
        <taxon>Mollusca</taxon>
        <taxon>Bivalvia</taxon>
        <taxon>Autobranchia</taxon>
        <taxon>Pteriomorphia</taxon>
        <taxon>Arcoida</taxon>
        <taxon>Arcoidea</taxon>
        <taxon>Arcidae</taxon>
        <taxon>Tegillarca</taxon>
    </lineage>
</organism>
<gene>
    <name evidence="4" type="ORF">KUTeg_004747</name>
</gene>
<keyword evidence="5" id="KW-1185">Reference proteome</keyword>
<dbReference type="InterPro" id="IPR006615">
    <property type="entry name" value="Pept_C19_DUSP"/>
</dbReference>
<dbReference type="SUPFAM" id="SSF143791">
    <property type="entry name" value="DUSP-like"/>
    <property type="match status" value="1"/>
</dbReference>